<gene>
    <name evidence="1" type="ORF">CRENPOLYSF2_160024</name>
</gene>
<protein>
    <recommendedName>
        <fullName evidence="3">Transposase</fullName>
    </recommendedName>
</protein>
<name>A0A1R4H285_9GAMM</name>
<evidence type="ECO:0000313" key="2">
    <source>
        <dbReference type="Proteomes" id="UP000195442"/>
    </source>
</evidence>
<dbReference type="AlphaFoldDB" id="A0A1R4H285"/>
<dbReference type="Proteomes" id="UP000195442">
    <property type="component" value="Unassembled WGS sequence"/>
</dbReference>
<reference evidence="2" key="1">
    <citation type="submission" date="2017-02" db="EMBL/GenBank/DDBJ databases">
        <authorList>
            <person name="Daims H."/>
        </authorList>
    </citation>
    <scope>NUCLEOTIDE SEQUENCE [LARGE SCALE GENOMIC DNA]</scope>
</reference>
<dbReference type="EMBL" id="FUKJ01000068">
    <property type="protein sequence ID" value="SJM90351.1"/>
    <property type="molecule type" value="Genomic_DNA"/>
</dbReference>
<proteinExistence type="predicted"/>
<sequence length="41" mass="4945">MDSWIFYIQRKTSFARQTVYGDLKQTIAHFSKQQLKLSLHE</sequence>
<evidence type="ECO:0008006" key="3">
    <source>
        <dbReference type="Google" id="ProtNLM"/>
    </source>
</evidence>
<organism evidence="1 2">
    <name type="scientific">Crenothrix polyspora</name>
    <dbReference type="NCBI Taxonomy" id="360316"/>
    <lineage>
        <taxon>Bacteria</taxon>
        <taxon>Pseudomonadati</taxon>
        <taxon>Pseudomonadota</taxon>
        <taxon>Gammaproteobacteria</taxon>
        <taxon>Methylococcales</taxon>
        <taxon>Crenotrichaceae</taxon>
        <taxon>Crenothrix</taxon>
    </lineage>
</organism>
<keyword evidence="2" id="KW-1185">Reference proteome</keyword>
<accession>A0A1R4H285</accession>
<evidence type="ECO:0000313" key="1">
    <source>
        <dbReference type="EMBL" id="SJM90351.1"/>
    </source>
</evidence>